<accession>A0A398BIH2</accession>
<dbReference type="Pfam" id="PF06429">
    <property type="entry name" value="Flg_bbr_C"/>
    <property type="match status" value="1"/>
</dbReference>
<dbReference type="PROSITE" id="PS00588">
    <property type="entry name" value="FLAGELLA_BB_ROD"/>
    <property type="match status" value="1"/>
</dbReference>
<name>A0A398BIH2_9BACI</name>
<dbReference type="GO" id="GO:0009424">
    <property type="term" value="C:bacterial-type flagellum hook"/>
    <property type="evidence" value="ECO:0007669"/>
    <property type="project" value="TreeGrafter"/>
</dbReference>
<dbReference type="InterPro" id="IPR010930">
    <property type="entry name" value="Flg_bb/hook_C_dom"/>
</dbReference>
<dbReference type="EMBL" id="QWVS01000013">
    <property type="protein sequence ID" value="RID87163.1"/>
    <property type="molecule type" value="Genomic_DNA"/>
</dbReference>
<dbReference type="InterPro" id="IPR019776">
    <property type="entry name" value="Flagellar_basal_body_rod_CS"/>
</dbReference>
<dbReference type="InterPro" id="IPR020013">
    <property type="entry name" value="Flagellar_FlgE/F/G"/>
</dbReference>
<dbReference type="InterPro" id="IPR053967">
    <property type="entry name" value="LlgE_F_G-like_D1"/>
</dbReference>
<feature type="domain" description="Flagellar basal-body/hook protein C-terminal" evidence="6">
    <location>
        <begin position="423"/>
        <end position="467"/>
    </location>
</feature>
<dbReference type="SUPFAM" id="SSF117143">
    <property type="entry name" value="Flagellar hook protein flgE"/>
    <property type="match status" value="1"/>
</dbReference>
<protein>
    <recommendedName>
        <fullName evidence="4">Flagellar hook protein FlgE</fullName>
    </recommendedName>
</protein>
<evidence type="ECO:0000259" key="7">
    <source>
        <dbReference type="Pfam" id="PF22692"/>
    </source>
</evidence>
<dbReference type="PANTHER" id="PTHR30435">
    <property type="entry name" value="FLAGELLAR PROTEIN"/>
    <property type="match status" value="1"/>
</dbReference>
<comment type="caution">
    <text evidence="8">The sequence shown here is derived from an EMBL/GenBank/DDBJ whole genome shotgun (WGS) entry which is preliminary data.</text>
</comment>
<keyword evidence="8" id="KW-0282">Flagellum</keyword>
<evidence type="ECO:0000256" key="4">
    <source>
        <dbReference type="RuleBase" id="RU362116"/>
    </source>
</evidence>
<keyword evidence="8" id="KW-0969">Cilium</keyword>
<evidence type="ECO:0000313" key="9">
    <source>
        <dbReference type="Proteomes" id="UP000266016"/>
    </source>
</evidence>
<keyword evidence="9" id="KW-1185">Reference proteome</keyword>
<dbReference type="InterPro" id="IPR037925">
    <property type="entry name" value="FlgE/F/G-like"/>
</dbReference>
<dbReference type="Pfam" id="PF00460">
    <property type="entry name" value="Flg_bb_rod"/>
    <property type="match status" value="1"/>
</dbReference>
<sequence length="469" mass="49491">MLRSMYSGISGLKNMQTKLDVIGNNIANVNTYGFKKSRVTFSDTMNQTIAGASAATENRGGTNAKQVGLGSAIASIDTIHTQSSLQNTSRDQDLAISGDGYFVVKNGDAEFYTRAGNFYLDDNGTLVTSDGLKVQAFKVDADGNVTNDYDDVSVNVNALMPAVATKKITFKDNLSADSTPGAASVFTQQIKVTNKEGKAESLTVYFMKNIDGKTWGAYLNDPSKSDDAIATPNPKPVDWVNPPAPTGKLANFTFSNGKITAVNGTSVPATATTATATVKVTKWSDGQISTVYNGGTGIPTYPPYTDASGKSVTTPPDGVSEVLNSTFTLDFTNLMENKGTTTASINPDGNAQGKLESFNFGSSGEINGVYSNGLVVTLGQLAIAKFSNSSGLMKTAGNTFQESINSGTADISIAGDGRGTIRSGSLEMSNVDLSEEFTEMIVTQRAFQSNTKVITTSDEILQELVNLKR</sequence>
<feature type="domain" description="Flagellar hook protein FlgE/F/G-like D1" evidence="7">
    <location>
        <begin position="95"/>
        <end position="155"/>
    </location>
</feature>
<evidence type="ECO:0000256" key="2">
    <source>
        <dbReference type="ARBA" id="ARBA00009677"/>
    </source>
</evidence>
<dbReference type="GO" id="GO:0071978">
    <property type="term" value="P:bacterial-type flagellum-dependent swarming motility"/>
    <property type="evidence" value="ECO:0007669"/>
    <property type="project" value="TreeGrafter"/>
</dbReference>
<dbReference type="GO" id="GO:0009425">
    <property type="term" value="C:bacterial-type flagellum basal body"/>
    <property type="evidence" value="ECO:0007669"/>
    <property type="project" value="UniProtKB-SubCell"/>
</dbReference>
<dbReference type="PANTHER" id="PTHR30435:SF1">
    <property type="entry name" value="FLAGELLAR HOOK PROTEIN FLGE"/>
    <property type="match status" value="1"/>
</dbReference>
<dbReference type="AlphaFoldDB" id="A0A398BIH2"/>
<comment type="function">
    <text evidence="4">A flexible structure which links the flagellar filament to the drive apparatus in the basal body.</text>
</comment>
<dbReference type="Pfam" id="PF22692">
    <property type="entry name" value="LlgE_F_G_D1"/>
    <property type="match status" value="1"/>
</dbReference>
<feature type="domain" description="Flagellar basal body rod protein N-terminal" evidence="5">
    <location>
        <begin position="5"/>
        <end position="35"/>
    </location>
</feature>
<evidence type="ECO:0000259" key="5">
    <source>
        <dbReference type="Pfam" id="PF00460"/>
    </source>
</evidence>
<evidence type="ECO:0000256" key="1">
    <source>
        <dbReference type="ARBA" id="ARBA00004117"/>
    </source>
</evidence>
<keyword evidence="8" id="KW-0966">Cell projection</keyword>
<dbReference type="RefSeq" id="WP_119116557.1">
    <property type="nucleotide sequence ID" value="NZ_QWVS01000013.1"/>
</dbReference>
<proteinExistence type="inferred from homology"/>
<keyword evidence="3 4" id="KW-0975">Bacterial flagellum</keyword>
<reference evidence="8 9" key="1">
    <citation type="submission" date="2018-08" db="EMBL/GenBank/DDBJ databases">
        <title>Bacillus jemisoniae sp. nov., Bacillus chryseoplanitiae sp. nov., Bacillus resnikiae sp. nov., and Bacillus frankliniae sp. nov., isolated from Viking spacecraft and associated surfaces.</title>
        <authorList>
            <person name="Seuylemezian A."/>
            <person name="Vaishampayan P."/>
        </authorList>
    </citation>
    <scope>NUCLEOTIDE SEQUENCE [LARGE SCALE GENOMIC DNA]</scope>
    <source>
        <strain evidence="8 9">MA001</strain>
    </source>
</reference>
<comment type="subcellular location">
    <subcellularLocation>
        <location evidence="1 4">Bacterial flagellum basal body</location>
    </subcellularLocation>
</comment>
<comment type="similarity">
    <text evidence="2 4">Belongs to the flagella basal body rod proteins family.</text>
</comment>
<gene>
    <name evidence="8" type="ORF">D1953_07585</name>
</gene>
<organism evidence="8 9">
    <name type="scientific">Peribacillus asahii</name>
    <dbReference type="NCBI Taxonomy" id="228899"/>
    <lineage>
        <taxon>Bacteria</taxon>
        <taxon>Bacillati</taxon>
        <taxon>Bacillota</taxon>
        <taxon>Bacilli</taxon>
        <taxon>Bacillales</taxon>
        <taxon>Bacillaceae</taxon>
        <taxon>Peribacillus</taxon>
    </lineage>
</organism>
<evidence type="ECO:0000259" key="6">
    <source>
        <dbReference type="Pfam" id="PF06429"/>
    </source>
</evidence>
<evidence type="ECO:0000313" key="8">
    <source>
        <dbReference type="EMBL" id="RID87163.1"/>
    </source>
</evidence>
<dbReference type="Proteomes" id="UP000266016">
    <property type="component" value="Unassembled WGS sequence"/>
</dbReference>
<dbReference type="InterPro" id="IPR001444">
    <property type="entry name" value="Flag_bb_rod_N"/>
</dbReference>
<dbReference type="GO" id="GO:0005829">
    <property type="term" value="C:cytosol"/>
    <property type="evidence" value="ECO:0007669"/>
    <property type="project" value="TreeGrafter"/>
</dbReference>
<dbReference type="NCBIfam" id="TIGR03506">
    <property type="entry name" value="FlgEFG_subfam"/>
    <property type="match status" value="2"/>
</dbReference>
<evidence type="ECO:0000256" key="3">
    <source>
        <dbReference type="ARBA" id="ARBA00023143"/>
    </source>
</evidence>